<evidence type="ECO:0000313" key="1">
    <source>
        <dbReference type="EMBL" id="TGX97698.1"/>
    </source>
</evidence>
<keyword evidence="2" id="KW-1185">Reference proteome</keyword>
<accession>A0AC61QY08</accession>
<dbReference type="EMBL" id="SRZB01000027">
    <property type="protein sequence ID" value="TGX97698.1"/>
    <property type="molecule type" value="Genomic_DNA"/>
</dbReference>
<organism evidence="1 2">
    <name type="scientific">Hominisplanchenecus murintestinalis</name>
    <dbReference type="NCBI Taxonomy" id="2941517"/>
    <lineage>
        <taxon>Bacteria</taxon>
        <taxon>Bacillati</taxon>
        <taxon>Bacillota</taxon>
        <taxon>Clostridia</taxon>
        <taxon>Lachnospirales</taxon>
        <taxon>Lachnospiraceae</taxon>
        <taxon>Hominisplanchenecus</taxon>
    </lineage>
</organism>
<protein>
    <submittedName>
        <fullName evidence="1">Uncharacterized protein</fullName>
    </submittedName>
</protein>
<proteinExistence type="predicted"/>
<dbReference type="Proteomes" id="UP000307720">
    <property type="component" value="Unassembled WGS sequence"/>
</dbReference>
<sequence>MTERTWALLIICITVISIATIIADCIKSVKGIKDKAEKLQKFEPELWAHNIPCPPHKAPITKGVIVGSKEWQEDE</sequence>
<evidence type="ECO:0000313" key="2">
    <source>
        <dbReference type="Proteomes" id="UP000307720"/>
    </source>
</evidence>
<comment type="caution">
    <text evidence="1">The sequence shown here is derived from an EMBL/GenBank/DDBJ whole genome shotgun (WGS) entry which is preliminary data.</text>
</comment>
<name>A0AC61QY08_9FIRM</name>
<gene>
    <name evidence="1" type="ORF">E5357_11550</name>
</gene>
<reference evidence="1" key="1">
    <citation type="submission" date="2019-04" db="EMBL/GenBank/DDBJ databases">
        <title>Microbes associate with the intestines of laboratory mice.</title>
        <authorList>
            <person name="Navarre W."/>
            <person name="Wong E."/>
            <person name="Huang K."/>
            <person name="Tropini C."/>
            <person name="Ng K."/>
            <person name="Yu B."/>
        </authorList>
    </citation>
    <scope>NUCLEOTIDE SEQUENCE</scope>
    <source>
        <strain evidence="1">NM72_1-8</strain>
    </source>
</reference>